<dbReference type="Proteomes" id="UP000036700">
    <property type="component" value="Chromosome"/>
</dbReference>
<dbReference type="AlphaFoldDB" id="A0A0G3EPU1"/>
<protein>
    <submittedName>
        <fullName evidence="1">Uncharacterized protein</fullName>
    </submittedName>
</protein>
<organism evidence="1 2">
    <name type="scientific">Pandoraea thiooxydans</name>
    <dbReference type="NCBI Taxonomy" id="445709"/>
    <lineage>
        <taxon>Bacteria</taxon>
        <taxon>Pseudomonadati</taxon>
        <taxon>Pseudomonadota</taxon>
        <taxon>Betaproteobacteria</taxon>
        <taxon>Burkholderiales</taxon>
        <taxon>Burkholderiaceae</taxon>
        <taxon>Pandoraea</taxon>
    </lineage>
</organism>
<dbReference type="STRING" id="445709.ABW99_07210"/>
<proteinExistence type="predicted"/>
<name>A0A0G3EPU1_9BURK</name>
<gene>
    <name evidence="1" type="ORF">ABW99_07210</name>
</gene>
<dbReference type="PATRIC" id="fig|445709.3.peg.1541"/>
<keyword evidence="2" id="KW-1185">Reference proteome</keyword>
<dbReference type="EMBL" id="CP011568">
    <property type="protein sequence ID" value="AKJ68029.1"/>
    <property type="molecule type" value="Genomic_DNA"/>
</dbReference>
<dbReference type="RefSeq" id="WP_047213849.1">
    <property type="nucleotide sequence ID" value="NZ_CP011568.3"/>
</dbReference>
<reference evidence="2" key="1">
    <citation type="submission" date="2015-06" db="EMBL/GenBank/DDBJ databases">
        <authorList>
            <person name="Lim Y.L."/>
            <person name="Ee R."/>
            <person name="Yong D."/>
            <person name="How K.Y."/>
            <person name="Yin W.F."/>
            <person name="Chan K.G."/>
        </authorList>
    </citation>
    <scope>NUCLEOTIDE SEQUENCE [LARGE SCALE GENOMIC DNA]</scope>
    <source>
        <strain evidence="2">DSM 25325</strain>
    </source>
</reference>
<accession>A0A0G3EPU1</accession>
<evidence type="ECO:0000313" key="1">
    <source>
        <dbReference type="EMBL" id="AKJ68029.1"/>
    </source>
</evidence>
<dbReference type="KEGG" id="ptx:ABW99_07210"/>
<dbReference type="OrthoDB" id="8944458at2"/>
<evidence type="ECO:0000313" key="2">
    <source>
        <dbReference type="Proteomes" id="UP000036700"/>
    </source>
</evidence>
<sequence>MTSITQHYKGYLIRAQACLVGRGGPRRPSYTRRYVPRAVVRACLDKLEQTQEQWLEIGPHEAPDDNPYRTMQRAVQYARQYIDALDDELSGLRARQNDARICYLTHTSI</sequence>